<feature type="compositionally biased region" description="Polar residues" evidence="2">
    <location>
        <begin position="24"/>
        <end position="37"/>
    </location>
</feature>
<name>A0A250X645_9CHLO</name>
<dbReference type="PANTHER" id="PTHR46412:SF3">
    <property type="entry name" value="TRANSCRIPTION FACTOR BIM1"/>
    <property type="match status" value="1"/>
</dbReference>
<dbReference type="SMART" id="SM00353">
    <property type="entry name" value="HLH"/>
    <property type="match status" value="1"/>
</dbReference>
<keyword evidence="5" id="KW-1185">Reference proteome</keyword>
<evidence type="ECO:0000259" key="3">
    <source>
        <dbReference type="PROSITE" id="PS50888"/>
    </source>
</evidence>
<protein>
    <recommendedName>
        <fullName evidence="3">BHLH domain-containing protein</fullName>
    </recommendedName>
</protein>
<evidence type="ECO:0000313" key="5">
    <source>
        <dbReference type="Proteomes" id="UP000232323"/>
    </source>
</evidence>
<dbReference type="InterPro" id="IPR036638">
    <property type="entry name" value="HLH_DNA-bd_sf"/>
</dbReference>
<dbReference type="AlphaFoldDB" id="A0A250X645"/>
<feature type="compositionally biased region" description="Basic and acidic residues" evidence="2">
    <location>
        <begin position="51"/>
        <end position="60"/>
    </location>
</feature>
<feature type="region of interest" description="Disordered" evidence="2">
    <location>
        <begin position="24"/>
        <end position="60"/>
    </location>
</feature>
<sequence>MSSFDQLVSMSNILEADDLNRQNVMGSSFSGPSSGKIQASRSTSSHASRHQAAEQRRRTRINERLDMLRKMVPHTERSNTAVFLEELINYINLLKMRMSELESTVQSLKSGRTIPASHLALTHLDNTSASQQQHQLPAANAIRALGGCVSGLPQTSEMKPLSREHLSTLLQQAAAPQEAARLPQLDTHGFPLQQLQLQQLQLQQQRQQIQQLQLQAQAQEVQLKLQQDAVLQATLRGASEQQSRPSNSLAELAERLGLKTLNLDQSSRLSHNYYTHHQQQQLLDGFHGGGMEGLLDFHRQAGSCGGGGGLSFNSRTFAPIAPSSWSGAQTDSFSMPPVLQLSSSAAAANASLPDSSFSASGAPLAPLGALAVAASDAARAFKEAEMVGGAAGSSPTASLDVCGMQSKKQKFA</sequence>
<feature type="domain" description="BHLH" evidence="3">
    <location>
        <begin position="45"/>
        <end position="94"/>
    </location>
</feature>
<reference evidence="4 5" key="1">
    <citation type="submission" date="2017-08" db="EMBL/GenBank/DDBJ databases">
        <title>Acidophilic green algal genome provides insights into adaptation to an acidic environment.</title>
        <authorList>
            <person name="Hirooka S."/>
            <person name="Hirose Y."/>
            <person name="Kanesaki Y."/>
            <person name="Higuchi S."/>
            <person name="Fujiwara T."/>
            <person name="Onuma R."/>
            <person name="Era A."/>
            <person name="Ohbayashi R."/>
            <person name="Uzuka A."/>
            <person name="Nozaki H."/>
            <person name="Yoshikawa H."/>
            <person name="Miyagishima S.Y."/>
        </authorList>
    </citation>
    <scope>NUCLEOTIDE SEQUENCE [LARGE SCALE GENOMIC DNA]</scope>
    <source>
        <strain evidence="4 5">NIES-2499</strain>
    </source>
</reference>
<dbReference type="PROSITE" id="PS50888">
    <property type="entry name" value="BHLH"/>
    <property type="match status" value="1"/>
</dbReference>
<comment type="caution">
    <text evidence="4">The sequence shown here is derived from an EMBL/GenBank/DDBJ whole genome shotgun (WGS) entry which is preliminary data.</text>
</comment>
<dbReference type="GO" id="GO:0046983">
    <property type="term" value="F:protein dimerization activity"/>
    <property type="evidence" value="ECO:0007669"/>
    <property type="project" value="InterPro"/>
</dbReference>
<dbReference type="EMBL" id="BEGY01000033">
    <property type="protein sequence ID" value="GAX78548.1"/>
    <property type="molecule type" value="Genomic_DNA"/>
</dbReference>
<dbReference type="GO" id="GO:0003700">
    <property type="term" value="F:DNA-binding transcription factor activity"/>
    <property type="evidence" value="ECO:0007669"/>
    <property type="project" value="InterPro"/>
</dbReference>
<dbReference type="Pfam" id="PF00010">
    <property type="entry name" value="HLH"/>
    <property type="match status" value="1"/>
</dbReference>
<dbReference type="OrthoDB" id="690068at2759"/>
<proteinExistence type="predicted"/>
<dbReference type="InterPro" id="IPR044295">
    <property type="entry name" value="BIM1/2/3"/>
</dbReference>
<dbReference type="PANTHER" id="PTHR46412">
    <property type="entry name" value="BES1-INTERACTING MYC-LIKE PROTEIN"/>
    <property type="match status" value="1"/>
</dbReference>
<keyword evidence="1" id="KW-0175">Coiled coil</keyword>
<dbReference type="GO" id="GO:0006351">
    <property type="term" value="P:DNA-templated transcription"/>
    <property type="evidence" value="ECO:0007669"/>
    <property type="project" value="InterPro"/>
</dbReference>
<evidence type="ECO:0000256" key="2">
    <source>
        <dbReference type="SAM" id="MobiDB-lite"/>
    </source>
</evidence>
<dbReference type="SUPFAM" id="SSF47459">
    <property type="entry name" value="HLH, helix-loop-helix DNA-binding domain"/>
    <property type="match status" value="1"/>
</dbReference>
<accession>A0A250X645</accession>
<feature type="coiled-coil region" evidence="1">
    <location>
        <begin position="192"/>
        <end position="229"/>
    </location>
</feature>
<dbReference type="InterPro" id="IPR011598">
    <property type="entry name" value="bHLH_dom"/>
</dbReference>
<dbReference type="Gene3D" id="4.10.280.10">
    <property type="entry name" value="Helix-loop-helix DNA-binding domain"/>
    <property type="match status" value="1"/>
</dbReference>
<evidence type="ECO:0000313" key="4">
    <source>
        <dbReference type="EMBL" id="GAX78548.1"/>
    </source>
</evidence>
<evidence type="ECO:0000256" key="1">
    <source>
        <dbReference type="SAM" id="Coils"/>
    </source>
</evidence>
<gene>
    <name evidence="4" type="ORF">CEUSTIGMA_g5988.t1</name>
</gene>
<organism evidence="4 5">
    <name type="scientific">Chlamydomonas eustigma</name>
    <dbReference type="NCBI Taxonomy" id="1157962"/>
    <lineage>
        <taxon>Eukaryota</taxon>
        <taxon>Viridiplantae</taxon>
        <taxon>Chlorophyta</taxon>
        <taxon>core chlorophytes</taxon>
        <taxon>Chlorophyceae</taxon>
        <taxon>CS clade</taxon>
        <taxon>Chlamydomonadales</taxon>
        <taxon>Chlamydomonadaceae</taxon>
        <taxon>Chlamydomonas</taxon>
    </lineage>
</organism>
<dbReference type="Proteomes" id="UP000232323">
    <property type="component" value="Unassembled WGS sequence"/>
</dbReference>
<dbReference type="STRING" id="1157962.A0A250X645"/>